<dbReference type="Gene3D" id="3.90.1150.10">
    <property type="entry name" value="Aspartate Aminotransferase, domain 1"/>
    <property type="match status" value="1"/>
</dbReference>
<evidence type="ECO:0000256" key="1">
    <source>
        <dbReference type="ARBA" id="ARBA00001528"/>
    </source>
</evidence>
<dbReference type="InterPro" id="IPR039429">
    <property type="entry name" value="SHMT-like_dom"/>
</dbReference>
<dbReference type="HOGENOM" id="CLU_022477_2_1_7"/>
<dbReference type="GO" id="GO:0005829">
    <property type="term" value="C:cytosol"/>
    <property type="evidence" value="ECO:0007669"/>
    <property type="project" value="TreeGrafter"/>
</dbReference>
<dbReference type="STRING" id="345632.GPICK_07955"/>
<dbReference type="GO" id="GO:0008168">
    <property type="term" value="F:methyltransferase activity"/>
    <property type="evidence" value="ECO:0007669"/>
    <property type="project" value="UniProtKB-KW"/>
</dbReference>
<feature type="binding site" evidence="11">
    <location>
        <position position="117"/>
    </location>
    <ligand>
        <name>(6S)-5,6,7,8-tetrahydrofolate</name>
        <dbReference type="ChEBI" id="CHEBI:57453"/>
    </ligand>
</feature>
<keyword evidence="10 11" id="KW-0663">Pyridoxal phosphate</keyword>
<dbReference type="GO" id="GO:0030170">
    <property type="term" value="F:pyridoxal phosphate binding"/>
    <property type="evidence" value="ECO:0007669"/>
    <property type="project" value="UniProtKB-UniRule"/>
</dbReference>
<proteinExistence type="inferred from homology"/>
<dbReference type="FunFam" id="3.40.640.10:FF:000001">
    <property type="entry name" value="Serine hydroxymethyltransferase"/>
    <property type="match status" value="1"/>
</dbReference>
<keyword evidence="7 11" id="KW-0554">One-carbon metabolism</keyword>
<dbReference type="InterPro" id="IPR001085">
    <property type="entry name" value="Ser_HO-MeTrfase"/>
</dbReference>
<dbReference type="UniPathway" id="UPA00193"/>
<feature type="binding site" evidence="11">
    <location>
        <position position="240"/>
    </location>
    <ligand>
        <name>(6S)-5,6,7,8-tetrahydrofolate</name>
        <dbReference type="ChEBI" id="CHEBI:57453"/>
    </ligand>
</feature>
<evidence type="ECO:0000256" key="3">
    <source>
        <dbReference type="ARBA" id="ARBA00004496"/>
    </source>
</evidence>
<dbReference type="GO" id="GO:0004372">
    <property type="term" value="F:glycine hydroxymethyltransferase activity"/>
    <property type="evidence" value="ECO:0007669"/>
    <property type="project" value="UniProtKB-UniRule"/>
</dbReference>
<evidence type="ECO:0000256" key="7">
    <source>
        <dbReference type="ARBA" id="ARBA00022563"/>
    </source>
</evidence>
<dbReference type="InterPro" id="IPR049943">
    <property type="entry name" value="Ser_HO-MeTrfase-like"/>
</dbReference>
<comment type="similarity">
    <text evidence="4 11">Belongs to the SHMT family.</text>
</comment>
<accession>A0A0B5BDR2</accession>
<protein>
    <recommendedName>
        <fullName evidence="11">Serine hydroxymethyltransferase</fullName>
        <shortName evidence="11">SHMT</shortName>
        <shortName evidence="11">Serine methylase</shortName>
        <ecNumber evidence="11">2.1.2.1</ecNumber>
    </recommendedName>
</protein>
<feature type="domain" description="Serine hydroxymethyltransferase-like" evidence="13">
    <location>
        <begin position="5"/>
        <end position="380"/>
    </location>
</feature>
<evidence type="ECO:0000259" key="13">
    <source>
        <dbReference type="Pfam" id="PF00464"/>
    </source>
</evidence>
<dbReference type="UniPathway" id="UPA00288">
    <property type="reaction ID" value="UER01023"/>
</dbReference>
<dbReference type="InterPro" id="IPR015421">
    <property type="entry name" value="PyrdxlP-dep_Trfase_major"/>
</dbReference>
<evidence type="ECO:0000256" key="8">
    <source>
        <dbReference type="ARBA" id="ARBA00022605"/>
    </source>
</evidence>
<evidence type="ECO:0000256" key="5">
    <source>
        <dbReference type="ARBA" id="ARBA00011738"/>
    </source>
</evidence>
<feature type="binding site" evidence="11">
    <location>
        <begin position="349"/>
        <end position="351"/>
    </location>
    <ligand>
        <name>(6S)-5,6,7,8-tetrahydrofolate</name>
        <dbReference type="ChEBI" id="CHEBI:57453"/>
    </ligand>
</feature>
<gene>
    <name evidence="11 14" type="primary">glyA</name>
    <name evidence="14" type="ORF">GPICK_07955</name>
</gene>
<dbReference type="GO" id="GO:0019264">
    <property type="term" value="P:glycine biosynthetic process from serine"/>
    <property type="evidence" value="ECO:0007669"/>
    <property type="project" value="UniProtKB-UniRule"/>
</dbReference>
<dbReference type="InterPro" id="IPR019798">
    <property type="entry name" value="Ser_HO-MeTrfase_PLP_BS"/>
</dbReference>
<dbReference type="GO" id="GO:0035999">
    <property type="term" value="P:tetrahydrofolate interconversion"/>
    <property type="evidence" value="ECO:0007669"/>
    <property type="project" value="UniProtKB-UniRule"/>
</dbReference>
<evidence type="ECO:0000256" key="4">
    <source>
        <dbReference type="ARBA" id="ARBA00006376"/>
    </source>
</evidence>
<dbReference type="InterPro" id="IPR015422">
    <property type="entry name" value="PyrdxlP-dep_Trfase_small"/>
</dbReference>
<dbReference type="CDD" id="cd00378">
    <property type="entry name" value="SHMT"/>
    <property type="match status" value="1"/>
</dbReference>
<dbReference type="InterPro" id="IPR015424">
    <property type="entry name" value="PyrdxlP-dep_Trfase"/>
</dbReference>
<dbReference type="GO" id="GO:0032259">
    <property type="term" value="P:methylation"/>
    <property type="evidence" value="ECO:0007669"/>
    <property type="project" value="UniProtKB-KW"/>
</dbReference>
<dbReference type="FunFam" id="3.90.1150.10:FF:000003">
    <property type="entry name" value="Serine hydroxymethyltransferase"/>
    <property type="match status" value="1"/>
</dbReference>
<keyword evidence="6 11" id="KW-0963">Cytoplasm</keyword>
<dbReference type="Proteomes" id="UP000057609">
    <property type="component" value="Chromosome"/>
</dbReference>
<comment type="subunit">
    <text evidence="5 11">Homodimer.</text>
</comment>
<evidence type="ECO:0000313" key="14">
    <source>
        <dbReference type="EMBL" id="AJE03294.1"/>
    </source>
</evidence>
<dbReference type="KEGG" id="gpi:GPICK_07955"/>
<keyword evidence="9 11" id="KW-0808">Transferase</keyword>
<comment type="catalytic activity">
    <reaction evidence="1 11">
        <text>(6R)-5,10-methylene-5,6,7,8-tetrahydrofolate + glycine + H2O = (6S)-5,6,7,8-tetrahydrofolate + L-serine</text>
        <dbReference type="Rhea" id="RHEA:15481"/>
        <dbReference type="ChEBI" id="CHEBI:15377"/>
        <dbReference type="ChEBI" id="CHEBI:15636"/>
        <dbReference type="ChEBI" id="CHEBI:33384"/>
        <dbReference type="ChEBI" id="CHEBI:57305"/>
        <dbReference type="ChEBI" id="CHEBI:57453"/>
        <dbReference type="EC" id="2.1.2.1"/>
    </reaction>
</comment>
<evidence type="ECO:0000256" key="11">
    <source>
        <dbReference type="HAMAP-Rule" id="MF_00051"/>
    </source>
</evidence>
<feature type="modified residue" description="N6-(pyridoxal phosphate)lysine" evidence="11 12">
    <location>
        <position position="226"/>
    </location>
</feature>
<keyword evidence="8 11" id="KW-0028">Amino-acid biosynthesis</keyword>
<keyword evidence="15" id="KW-1185">Reference proteome</keyword>
<dbReference type="PROSITE" id="PS00096">
    <property type="entry name" value="SHMT"/>
    <property type="match status" value="1"/>
</dbReference>
<dbReference type="AlphaFoldDB" id="A0A0B5BDR2"/>
<dbReference type="Pfam" id="PF00464">
    <property type="entry name" value="SHMT"/>
    <property type="match status" value="1"/>
</dbReference>
<reference evidence="14 15" key="1">
    <citation type="journal article" date="2015" name="Genome Announc.">
        <title>Complete Genome of Geobacter pickeringii G13T, a Metal-Reducing Isolate from Sedimentary Kaolin Deposits.</title>
        <authorList>
            <person name="Badalamenti J.P."/>
            <person name="Bond D.R."/>
        </authorList>
    </citation>
    <scope>NUCLEOTIDE SEQUENCE [LARGE SCALE GENOMIC DNA]</scope>
    <source>
        <strain evidence="14 15">G13</strain>
    </source>
</reference>
<dbReference type="EMBL" id="CP009788">
    <property type="protein sequence ID" value="AJE03294.1"/>
    <property type="molecule type" value="Genomic_DNA"/>
</dbReference>
<feature type="site" description="Plays an important role in substrate specificity" evidence="11">
    <location>
        <position position="225"/>
    </location>
</feature>
<keyword evidence="14" id="KW-0489">Methyltransferase</keyword>
<dbReference type="RefSeq" id="WP_039741962.1">
    <property type="nucleotide sequence ID" value="NZ_CP009788.1"/>
</dbReference>
<evidence type="ECO:0000256" key="6">
    <source>
        <dbReference type="ARBA" id="ARBA00022490"/>
    </source>
</evidence>
<comment type="cofactor">
    <cofactor evidence="2 11 12">
        <name>pyridoxal 5'-phosphate</name>
        <dbReference type="ChEBI" id="CHEBI:597326"/>
    </cofactor>
</comment>
<comment type="subcellular location">
    <subcellularLocation>
        <location evidence="3 11">Cytoplasm</location>
    </subcellularLocation>
</comment>
<evidence type="ECO:0000256" key="2">
    <source>
        <dbReference type="ARBA" id="ARBA00001933"/>
    </source>
</evidence>
<organism evidence="14 15">
    <name type="scientific">Geobacter pickeringii</name>
    <dbReference type="NCBI Taxonomy" id="345632"/>
    <lineage>
        <taxon>Bacteria</taxon>
        <taxon>Pseudomonadati</taxon>
        <taxon>Thermodesulfobacteriota</taxon>
        <taxon>Desulfuromonadia</taxon>
        <taxon>Geobacterales</taxon>
        <taxon>Geobacteraceae</taxon>
        <taxon>Geobacter</taxon>
    </lineage>
</organism>
<comment type="pathway">
    <text evidence="11">One-carbon metabolism; tetrahydrofolate interconversion.</text>
</comment>
<dbReference type="Gene3D" id="3.40.640.10">
    <property type="entry name" value="Type I PLP-dependent aspartate aminotransferase-like (Major domain)"/>
    <property type="match status" value="1"/>
</dbReference>
<dbReference type="OrthoDB" id="9803846at2"/>
<evidence type="ECO:0000256" key="12">
    <source>
        <dbReference type="PIRSR" id="PIRSR000412-50"/>
    </source>
</evidence>
<dbReference type="NCBIfam" id="NF000586">
    <property type="entry name" value="PRK00011.1"/>
    <property type="match status" value="1"/>
</dbReference>
<feature type="binding site" evidence="11">
    <location>
        <begin position="121"/>
        <end position="123"/>
    </location>
    <ligand>
        <name>(6S)-5,6,7,8-tetrahydrofolate</name>
        <dbReference type="ChEBI" id="CHEBI:57453"/>
    </ligand>
</feature>
<sequence>MSILATFDPEVAEAIRHETERQEYNLELIASENFVSEAVLEAQGSILTNKYAEGYPGKRYYGGCHHVDVVENLAIDRAKQLFGADHANVQPHSGSQANMAVYFSVLKPGDTILGMNLSHGGHLTHGSPVNFSGRFFNVVSYGVSQETEMIDFNEVERLALEHKPKMIVVGASAYPRVLDFAAFRTIADKVGAVIMVDMAHIAGLVAAGLHPNPVPHAEFVTTTTHKTLRGPRGGMILCREEYAKILNSNIFPGIQGGPLMHVIAAKAVAFKEALAPGFKEYQAQIVKNAKTLADELMKRGFRLVSGGTDNHLMLVNLTGTDLTGKIAEESLDKAGITVNKNTVPFETRSPFVTSGFRVGTPAATSHGLKEAEMVEVAGFIAEALANVADDSKLQEIKGRVNELMKRFPLYAGRLK</sequence>
<dbReference type="SUPFAM" id="SSF53383">
    <property type="entry name" value="PLP-dependent transferases"/>
    <property type="match status" value="1"/>
</dbReference>
<dbReference type="PIRSF" id="PIRSF000412">
    <property type="entry name" value="SHMT"/>
    <property type="match status" value="1"/>
</dbReference>
<evidence type="ECO:0000256" key="10">
    <source>
        <dbReference type="ARBA" id="ARBA00022898"/>
    </source>
</evidence>
<evidence type="ECO:0000256" key="9">
    <source>
        <dbReference type="ARBA" id="ARBA00022679"/>
    </source>
</evidence>
<dbReference type="PANTHER" id="PTHR11680:SF50">
    <property type="entry name" value="SERINE HYDROXYMETHYLTRANSFERASE"/>
    <property type="match status" value="1"/>
</dbReference>
<comment type="function">
    <text evidence="11">Catalyzes the reversible interconversion of serine and glycine with tetrahydrofolate (THF) serving as the one-carbon carrier. This reaction serves as the major source of one-carbon groups required for the biosynthesis of purines, thymidylate, methionine, and other important biomolecules. Also exhibits THF-independent aldolase activity toward beta-hydroxyamino acids, producing glycine and aldehydes, via a retro-aldol mechanism.</text>
</comment>
<dbReference type="PANTHER" id="PTHR11680">
    <property type="entry name" value="SERINE HYDROXYMETHYLTRANSFERASE"/>
    <property type="match status" value="1"/>
</dbReference>
<name>A0A0B5BDR2_9BACT</name>
<dbReference type="HAMAP" id="MF_00051">
    <property type="entry name" value="SHMT"/>
    <property type="match status" value="1"/>
</dbReference>
<comment type="pathway">
    <text evidence="11">Amino-acid biosynthesis; glycine biosynthesis; glycine from L-serine: step 1/1.</text>
</comment>
<dbReference type="EC" id="2.1.2.1" evidence="11"/>
<evidence type="ECO:0000313" key="15">
    <source>
        <dbReference type="Proteomes" id="UP000057609"/>
    </source>
</evidence>